<proteinExistence type="predicted"/>
<gene>
    <name evidence="3" type="ORF">XENOCAPTIV_007608</name>
</gene>
<feature type="compositionally biased region" description="Low complexity" evidence="1">
    <location>
        <begin position="8"/>
        <end position="21"/>
    </location>
</feature>
<dbReference type="EMBL" id="JAHRIN010075807">
    <property type="protein sequence ID" value="MEQ2217378.1"/>
    <property type="molecule type" value="Genomic_DNA"/>
</dbReference>
<evidence type="ECO:0000256" key="1">
    <source>
        <dbReference type="SAM" id="MobiDB-lite"/>
    </source>
</evidence>
<dbReference type="InterPro" id="IPR048569">
    <property type="entry name" value="RUBC_PIKBD"/>
</dbReference>
<evidence type="ECO:0000259" key="2">
    <source>
        <dbReference type="Pfam" id="PF21054"/>
    </source>
</evidence>
<accession>A0ABV0SCB0</accession>
<keyword evidence="4" id="KW-1185">Reference proteome</keyword>
<dbReference type="Proteomes" id="UP001434883">
    <property type="component" value="Unassembled WGS sequence"/>
</dbReference>
<name>A0ABV0SCB0_9TELE</name>
<protein>
    <recommendedName>
        <fullName evidence="2">Rubicon PI3K-binding domain-containing protein</fullName>
    </recommendedName>
</protein>
<sequence length="155" mass="17043">MGVYYFHSTDSGGSRRSSQDSYQGLSDSGSADEVEECELQGTERELDRKNADIKRSVSSSGRSFLSSESIIMRTCSQSGKAFQNFDLVVYQLLPIPNSLPISPDDGEHADIYKLRIRVRGNLERKVIVAKQNFRCAGCGTRIDPGITCSHSNANA</sequence>
<organism evidence="3 4">
    <name type="scientific">Xenoophorus captivus</name>
    <dbReference type="NCBI Taxonomy" id="1517983"/>
    <lineage>
        <taxon>Eukaryota</taxon>
        <taxon>Metazoa</taxon>
        <taxon>Chordata</taxon>
        <taxon>Craniata</taxon>
        <taxon>Vertebrata</taxon>
        <taxon>Euteleostomi</taxon>
        <taxon>Actinopterygii</taxon>
        <taxon>Neopterygii</taxon>
        <taxon>Teleostei</taxon>
        <taxon>Neoteleostei</taxon>
        <taxon>Acanthomorphata</taxon>
        <taxon>Ovalentaria</taxon>
        <taxon>Atherinomorphae</taxon>
        <taxon>Cyprinodontiformes</taxon>
        <taxon>Goodeidae</taxon>
        <taxon>Xenoophorus</taxon>
    </lineage>
</organism>
<evidence type="ECO:0000313" key="4">
    <source>
        <dbReference type="Proteomes" id="UP001434883"/>
    </source>
</evidence>
<reference evidence="3 4" key="1">
    <citation type="submission" date="2021-06" db="EMBL/GenBank/DDBJ databases">
        <authorList>
            <person name="Palmer J.M."/>
        </authorList>
    </citation>
    <scope>NUCLEOTIDE SEQUENCE [LARGE SCALE GENOMIC DNA]</scope>
    <source>
        <strain evidence="3 4">XC_2019</strain>
        <tissue evidence="3">Muscle</tissue>
    </source>
</reference>
<dbReference type="Pfam" id="PF21054">
    <property type="entry name" value="RUBC_PIKBD"/>
    <property type="match status" value="1"/>
</dbReference>
<evidence type="ECO:0000313" key="3">
    <source>
        <dbReference type="EMBL" id="MEQ2217378.1"/>
    </source>
</evidence>
<feature type="region of interest" description="Disordered" evidence="1">
    <location>
        <begin position="1"/>
        <end position="45"/>
    </location>
</feature>
<comment type="caution">
    <text evidence="3">The sequence shown here is derived from an EMBL/GenBank/DDBJ whole genome shotgun (WGS) entry which is preliminary data.</text>
</comment>
<feature type="domain" description="Rubicon PI3K-binding" evidence="2">
    <location>
        <begin position="91"/>
        <end position="123"/>
    </location>
</feature>